<dbReference type="EMBL" id="JAHRHJ020000006">
    <property type="protein sequence ID" value="KAH9313262.1"/>
    <property type="molecule type" value="Genomic_DNA"/>
</dbReference>
<feature type="non-terminal residue" evidence="1">
    <location>
        <position position="1"/>
    </location>
</feature>
<proteinExistence type="predicted"/>
<accession>A0AA38FYX7</accession>
<evidence type="ECO:0000313" key="2">
    <source>
        <dbReference type="Proteomes" id="UP000824469"/>
    </source>
</evidence>
<keyword evidence="2" id="KW-1185">Reference proteome</keyword>
<feature type="non-terminal residue" evidence="1">
    <location>
        <position position="180"/>
    </location>
</feature>
<dbReference type="Proteomes" id="UP000824469">
    <property type="component" value="Unassembled WGS sequence"/>
</dbReference>
<protein>
    <submittedName>
        <fullName evidence="1">Uncharacterized protein</fullName>
    </submittedName>
</protein>
<dbReference type="AlphaFoldDB" id="A0AA38FYX7"/>
<name>A0AA38FYX7_TAXCH</name>
<comment type="caution">
    <text evidence="1">The sequence shown here is derived from an EMBL/GenBank/DDBJ whole genome shotgun (WGS) entry which is preliminary data.</text>
</comment>
<reference evidence="1 2" key="1">
    <citation type="journal article" date="2021" name="Nat. Plants">
        <title>The Taxus genome provides insights into paclitaxel biosynthesis.</title>
        <authorList>
            <person name="Xiong X."/>
            <person name="Gou J."/>
            <person name="Liao Q."/>
            <person name="Li Y."/>
            <person name="Zhou Q."/>
            <person name="Bi G."/>
            <person name="Li C."/>
            <person name="Du R."/>
            <person name="Wang X."/>
            <person name="Sun T."/>
            <person name="Guo L."/>
            <person name="Liang H."/>
            <person name="Lu P."/>
            <person name="Wu Y."/>
            <person name="Zhang Z."/>
            <person name="Ro D.K."/>
            <person name="Shang Y."/>
            <person name="Huang S."/>
            <person name="Yan J."/>
        </authorList>
    </citation>
    <scope>NUCLEOTIDE SEQUENCE [LARGE SCALE GENOMIC DNA]</scope>
    <source>
        <strain evidence="1">Ta-2019</strain>
    </source>
</reference>
<evidence type="ECO:0000313" key="1">
    <source>
        <dbReference type="EMBL" id="KAH9313262.1"/>
    </source>
</evidence>
<gene>
    <name evidence="1" type="ORF">KI387_028297</name>
</gene>
<organism evidence="1 2">
    <name type="scientific">Taxus chinensis</name>
    <name type="common">Chinese yew</name>
    <name type="synonym">Taxus wallichiana var. chinensis</name>
    <dbReference type="NCBI Taxonomy" id="29808"/>
    <lineage>
        <taxon>Eukaryota</taxon>
        <taxon>Viridiplantae</taxon>
        <taxon>Streptophyta</taxon>
        <taxon>Embryophyta</taxon>
        <taxon>Tracheophyta</taxon>
        <taxon>Spermatophyta</taxon>
        <taxon>Pinopsida</taxon>
        <taxon>Pinidae</taxon>
        <taxon>Conifers II</taxon>
        <taxon>Cupressales</taxon>
        <taxon>Taxaceae</taxon>
        <taxon>Taxus</taxon>
    </lineage>
</organism>
<sequence length="180" mass="20342">ACGIHSVVRWEPAKEYREVVQLEFLCHCLAEQCMEGLLIHVVPLKDSLEKGIFDKARRFVGFLLCQNVKTFLSLRSGLGFVLFKPFLVEFLVSAFVKFYSYLHQSQEEMNMEPLSEVVLQVFRALPRVEVPGVETYRFSAPVPSSGLVLYVPTFNGGPIGNDGSYSSDLVGDVPMEWLSW</sequence>